<evidence type="ECO:0000313" key="2">
    <source>
        <dbReference type="Proteomes" id="UP000000449"/>
    </source>
</evidence>
<dbReference type="KEGG" id="sub:SUB1827"/>
<dbReference type="AlphaFoldDB" id="B9DWB3"/>
<dbReference type="EMBL" id="AM946015">
    <property type="protein sequence ID" value="CAR43870.1"/>
    <property type="molecule type" value="Genomic_DNA"/>
</dbReference>
<proteinExistence type="predicted"/>
<reference evidence="2" key="1">
    <citation type="journal article" date="2009" name="BMC Genomics">
        <title>Evidence for niche adaptation in the genome of the bovine pathogen Streptococcus uberis.</title>
        <authorList>
            <person name="Ward P.N."/>
            <person name="Holden M.T.G."/>
            <person name="Leigh J.A."/>
            <person name="Lennard N."/>
            <person name="Bignell A."/>
            <person name="Barron A."/>
            <person name="Clark L."/>
            <person name="Quail M.A."/>
            <person name="Woodward J."/>
            <person name="Barrell B.G."/>
            <person name="Egan S.A."/>
            <person name="Field T.R."/>
            <person name="Maskell D."/>
            <person name="Kehoe M."/>
            <person name="Dowson C.G."/>
            <person name="Chanter N."/>
            <person name="Whatmore A.M."/>
            <person name="Bentley S.D."/>
            <person name="Parkhill J."/>
        </authorList>
    </citation>
    <scope>NUCLEOTIDE SEQUENCE [LARGE SCALE GENOMIC DNA]</scope>
    <source>
        <strain evidence="2">ATCC BAA-854 / 0140J</strain>
    </source>
</reference>
<dbReference type="HOGENOM" id="CLU_2720761_0_0_9"/>
<organism evidence="1 2">
    <name type="scientific">Streptococcus uberis (strain ATCC BAA-854 / 0140J)</name>
    <dbReference type="NCBI Taxonomy" id="218495"/>
    <lineage>
        <taxon>Bacteria</taxon>
        <taxon>Bacillati</taxon>
        <taxon>Bacillota</taxon>
        <taxon>Bacilli</taxon>
        <taxon>Lactobacillales</taxon>
        <taxon>Streptococcaceae</taxon>
        <taxon>Streptococcus</taxon>
    </lineage>
</organism>
<accession>B9DWB3</accession>
<sequence>MAVIIFYIRTQYHFLDYVNGITRNLVQNNRKSNIKISFDMVIFVNRLIHFSQVFLNRTPSEPRSFRKIIETL</sequence>
<dbReference type="STRING" id="218495.SUB1827"/>
<gene>
    <name evidence="1" type="ordered locus">SUB1827</name>
</gene>
<keyword evidence="2" id="KW-1185">Reference proteome</keyword>
<name>B9DWB3_STRU0</name>
<dbReference type="Proteomes" id="UP000000449">
    <property type="component" value="Chromosome"/>
</dbReference>
<protein>
    <submittedName>
        <fullName evidence="1">Hypothetical phage protein</fullName>
    </submittedName>
</protein>
<evidence type="ECO:0000313" key="1">
    <source>
        <dbReference type="EMBL" id="CAR43870.1"/>
    </source>
</evidence>